<comment type="catalytic activity">
    <reaction evidence="15">
        <text>a beta-D-glucosyl-(1&lt;-&gt;1')-N-acylsphing-4-enine + cholesterol = cholesteryl 3-beta-D-glucoside + an N-acylsphing-4-enine</text>
        <dbReference type="Rhea" id="RHEA:58264"/>
        <dbReference type="ChEBI" id="CHEBI:16113"/>
        <dbReference type="ChEBI" id="CHEBI:17495"/>
        <dbReference type="ChEBI" id="CHEBI:22801"/>
        <dbReference type="ChEBI" id="CHEBI:52639"/>
    </reaction>
    <physiologicalReaction direction="left-to-right" evidence="15">
        <dbReference type="Rhea" id="RHEA:58265"/>
    </physiologicalReaction>
    <physiologicalReaction direction="right-to-left" evidence="15">
        <dbReference type="Rhea" id="RHEA:58266"/>
    </physiologicalReaction>
</comment>
<dbReference type="GO" id="GO:0046527">
    <property type="term" value="F:glucosyltransferase activity"/>
    <property type="evidence" value="ECO:0007669"/>
    <property type="project" value="UniProtKB-ARBA"/>
</dbReference>
<keyword evidence="24" id="KW-0326">Glycosidase</keyword>
<evidence type="ECO:0000313" key="28">
    <source>
        <dbReference type="Proteomes" id="UP000472268"/>
    </source>
</evidence>
<evidence type="ECO:0000256" key="21">
    <source>
        <dbReference type="ARBA" id="ARBA00049379"/>
    </source>
</evidence>
<comment type="catalytic activity">
    <reaction evidence="1">
        <text>a beta-D-glucosyl-(1&lt;-&gt;1')-N-acylsphing-4-enine + H2O = an N-acylsphing-4-enine + D-glucose</text>
        <dbReference type="Rhea" id="RHEA:13269"/>
        <dbReference type="ChEBI" id="CHEBI:4167"/>
        <dbReference type="ChEBI" id="CHEBI:15377"/>
        <dbReference type="ChEBI" id="CHEBI:22801"/>
        <dbReference type="ChEBI" id="CHEBI:52639"/>
        <dbReference type="EC" id="3.2.1.45"/>
    </reaction>
    <physiologicalReaction direction="left-to-right" evidence="1">
        <dbReference type="Rhea" id="RHEA:13270"/>
    </physiologicalReaction>
</comment>
<evidence type="ECO:0000256" key="14">
    <source>
        <dbReference type="ARBA" id="ARBA00033703"/>
    </source>
</evidence>
<dbReference type="GO" id="GO:0016241">
    <property type="term" value="P:regulation of macroautophagy"/>
    <property type="evidence" value="ECO:0007669"/>
    <property type="project" value="UniProtKB-ARBA"/>
</dbReference>
<evidence type="ECO:0000256" key="18">
    <source>
        <dbReference type="ARBA" id="ARBA00048698"/>
    </source>
</evidence>
<comment type="catalytic activity">
    <reaction evidence="19">
        <text>a beta-D-xylosyl-(1&lt;-&gt;1')-N-acylsphing-4-enine + cholesterol = cholesteryl 3-beta-D-xyloside + an N-acylsphing-4-enine</text>
        <dbReference type="Rhea" id="RHEA:70239"/>
        <dbReference type="ChEBI" id="CHEBI:16113"/>
        <dbReference type="ChEBI" id="CHEBI:52639"/>
        <dbReference type="ChEBI" id="CHEBI:189067"/>
        <dbReference type="ChEBI" id="CHEBI:189068"/>
    </reaction>
    <physiologicalReaction direction="left-to-right" evidence="19">
        <dbReference type="Rhea" id="RHEA:70240"/>
    </physiologicalReaction>
</comment>
<evidence type="ECO:0000256" key="12">
    <source>
        <dbReference type="ARBA" id="ARBA00033646"/>
    </source>
</evidence>
<feature type="compositionally biased region" description="Pro residues" evidence="25">
    <location>
        <begin position="505"/>
        <end position="520"/>
    </location>
</feature>
<dbReference type="GO" id="GO:0005102">
    <property type="term" value="F:signaling receptor binding"/>
    <property type="evidence" value="ECO:0007669"/>
    <property type="project" value="UniProtKB-ARBA"/>
</dbReference>
<dbReference type="EC" id="3.2.1.45" evidence="24"/>
<keyword evidence="8 24" id="KW-0378">Hydrolase</keyword>
<dbReference type="FunFam" id="3.20.20.80:FF:000030">
    <property type="entry name" value="Lysosomal acid glucosylceramidase"/>
    <property type="match status" value="1"/>
</dbReference>
<gene>
    <name evidence="27" type="primary">GBA1</name>
</gene>
<evidence type="ECO:0000256" key="5">
    <source>
        <dbReference type="ARBA" id="ARBA00005189"/>
    </source>
</evidence>
<feature type="compositionally biased region" description="Gly residues" evidence="25">
    <location>
        <begin position="726"/>
        <end position="736"/>
    </location>
</feature>
<comment type="catalytic activity">
    <reaction evidence="22">
        <text>beta-D-glucosyl-N-(9Z-octadecenoyl)-sphing-4E-enine + cholesterol = N-(9Z-octadecenoyl)-sphing-4-enine + cholesteryl 3-beta-D-glucoside</text>
        <dbReference type="Rhea" id="RHEA:58324"/>
        <dbReference type="ChEBI" id="CHEBI:16113"/>
        <dbReference type="ChEBI" id="CHEBI:17495"/>
        <dbReference type="ChEBI" id="CHEBI:77996"/>
        <dbReference type="ChEBI" id="CHEBI:139140"/>
    </reaction>
    <physiologicalReaction direction="left-to-right" evidence="22">
        <dbReference type="Rhea" id="RHEA:58325"/>
    </physiologicalReaction>
    <physiologicalReaction direction="right-to-left" evidence="22">
        <dbReference type="Rhea" id="RHEA:58326"/>
    </physiologicalReaction>
</comment>
<comment type="catalytic activity">
    <reaction evidence="16">
        <text>beta-D-glucosyl-(1&lt;-&gt;1)-N-octadecanoylsphing-4-enine + cholesterol = cholesteryl 3-beta-D-glucoside + N-octadecanoylsphing-4-enine</text>
        <dbReference type="Rhea" id="RHEA:70311"/>
        <dbReference type="ChEBI" id="CHEBI:16113"/>
        <dbReference type="ChEBI" id="CHEBI:17495"/>
        <dbReference type="ChEBI" id="CHEBI:72961"/>
        <dbReference type="ChEBI" id="CHEBI:84719"/>
    </reaction>
    <physiologicalReaction direction="left-to-right" evidence="16">
        <dbReference type="Rhea" id="RHEA:70312"/>
    </physiologicalReaction>
    <physiologicalReaction direction="right-to-left" evidence="16">
        <dbReference type="Rhea" id="RHEA:70313"/>
    </physiologicalReaction>
</comment>
<comment type="catalytic activity">
    <reaction evidence="18">
        <text>beta-D-glucosyl-N-dodecanoylsphing-4-enine + cholesterol = N-dodecanoylsphing-4-enine + cholesteryl 3-beta-D-glucoside</text>
        <dbReference type="Rhea" id="RHEA:70307"/>
        <dbReference type="ChEBI" id="CHEBI:16113"/>
        <dbReference type="ChEBI" id="CHEBI:17495"/>
        <dbReference type="ChEBI" id="CHEBI:72956"/>
        <dbReference type="ChEBI" id="CHEBI:76297"/>
    </reaction>
    <physiologicalReaction direction="left-to-right" evidence="18">
        <dbReference type="Rhea" id="RHEA:70308"/>
    </physiologicalReaction>
    <physiologicalReaction direction="right-to-left" evidence="18">
        <dbReference type="Rhea" id="RHEA:70309"/>
    </physiologicalReaction>
</comment>
<dbReference type="Pfam" id="PF02055">
    <property type="entry name" value="Glyco_hydro_30"/>
    <property type="match status" value="1"/>
</dbReference>
<evidence type="ECO:0000259" key="26">
    <source>
        <dbReference type="Pfam" id="PF02055"/>
    </source>
</evidence>
<dbReference type="GO" id="GO:0032006">
    <property type="term" value="P:regulation of TOR signaling"/>
    <property type="evidence" value="ECO:0007669"/>
    <property type="project" value="UniProtKB-ARBA"/>
</dbReference>
<dbReference type="AlphaFoldDB" id="A0A673SZM4"/>
<dbReference type="GO" id="GO:0042176">
    <property type="term" value="P:regulation of protein catabolic process"/>
    <property type="evidence" value="ECO:0007669"/>
    <property type="project" value="UniProtKB-ARBA"/>
</dbReference>
<keyword evidence="7" id="KW-0732">Signal</keyword>
<dbReference type="SUPFAM" id="SSF51445">
    <property type="entry name" value="(Trans)glycosidases"/>
    <property type="match status" value="1"/>
</dbReference>
<dbReference type="GO" id="GO:0004336">
    <property type="term" value="F:galactosylceramidase activity"/>
    <property type="evidence" value="ECO:0007669"/>
    <property type="project" value="UniProtKB-EC"/>
</dbReference>
<dbReference type="GO" id="GO:0004348">
    <property type="term" value="F:glucosylceramidase activity"/>
    <property type="evidence" value="ECO:0007669"/>
    <property type="project" value="UniProtKB-EC"/>
</dbReference>
<comment type="catalytic activity">
    <reaction evidence="20">
        <text>beta-D-glucosyl-(1&lt;-&gt;1')-N-(15Z-tetracosenoyl)-sphing-4-enine + cholesterol = N-(15Z-tetracosenoyl)-sphing-4-enine + cholesteryl 3-beta-D-glucoside</text>
        <dbReference type="Rhea" id="RHEA:70315"/>
        <dbReference type="ChEBI" id="CHEBI:16113"/>
        <dbReference type="ChEBI" id="CHEBI:17495"/>
        <dbReference type="ChEBI" id="CHEBI:74450"/>
        <dbReference type="ChEBI" id="CHEBI:76302"/>
    </reaction>
    <physiologicalReaction direction="left-to-right" evidence="20">
        <dbReference type="Rhea" id="RHEA:70316"/>
    </physiologicalReaction>
    <physiologicalReaction direction="right-to-left" evidence="20">
        <dbReference type="Rhea" id="RHEA:70317"/>
    </physiologicalReaction>
</comment>
<evidence type="ECO:0000256" key="23">
    <source>
        <dbReference type="ARBA" id="ARBA00065087"/>
    </source>
</evidence>
<organism evidence="27 28">
    <name type="scientific">Suricata suricatta</name>
    <name type="common">Meerkat</name>
    <dbReference type="NCBI Taxonomy" id="37032"/>
    <lineage>
        <taxon>Eukaryota</taxon>
        <taxon>Metazoa</taxon>
        <taxon>Chordata</taxon>
        <taxon>Craniata</taxon>
        <taxon>Vertebrata</taxon>
        <taxon>Euteleostomi</taxon>
        <taxon>Mammalia</taxon>
        <taxon>Eutheria</taxon>
        <taxon>Laurasiatheria</taxon>
        <taxon>Carnivora</taxon>
        <taxon>Feliformia</taxon>
        <taxon>Herpestidae</taxon>
        <taxon>Suricata</taxon>
    </lineage>
</organism>
<dbReference type="GO" id="GO:0005765">
    <property type="term" value="C:lysosomal membrane"/>
    <property type="evidence" value="ECO:0007669"/>
    <property type="project" value="UniProtKB-SubCell"/>
</dbReference>
<evidence type="ECO:0000256" key="13">
    <source>
        <dbReference type="ARBA" id="ARBA00033698"/>
    </source>
</evidence>
<evidence type="ECO:0000256" key="16">
    <source>
        <dbReference type="ARBA" id="ARBA00048111"/>
    </source>
</evidence>
<dbReference type="GO" id="GO:0006680">
    <property type="term" value="P:glucosylceramide catabolic process"/>
    <property type="evidence" value="ECO:0007669"/>
    <property type="project" value="TreeGrafter"/>
</dbReference>
<dbReference type="PANTHER" id="PTHR11069">
    <property type="entry name" value="GLUCOSYLCERAMIDASE"/>
    <property type="match status" value="1"/>
</dbReference>
<evidence type="ECO:0000256" key="7">
    <source>
        <dbReference type="ARBA" id="ARBA00022729"/>
    </source>
</evidence>
<feature type="domain" description="Glycosyl hydrolase family 30 TIM-barrel" evidence="26">
    <location>
        <begin position="117"/>
        <end position="408"/>
    </location>
</feature>
<dbReference type="Proteomes" id="UP000472268">
    <property type="component" value="Chromosome 3"/>
</dbReference>
<dbReference type="GO" id="GO:0007040">
    <property type="term" value="P:lysosome organization"/>
    <property type="evidence" value="ECO:0007669"/>
    <property type="project" value="UniProtKB-ARBA"/>
</dbReference>
<evidence type="ECO:0000256" key="19">
    <source>
        <dbReference type="ARBA" id="ARBA00048817"/>
    </source>
</evidence>
<dbReference type="UniPathway" id="UPA00296"/>
<dbReference type="PANTHER" id="PTHR11069:SF23">
    <property type="entry name" value="LYSOSOMAL ACID GLUCOSYLCERAMIDASE"/>
    <property type="match status" value="1"/>
</dbReference>
<dbReference type="GO" id="GO:0008422">
    <property type="term" value="F:beta-glucosidase activity"/>
    <property type="evidence" value="ECO:0007669"/>
    <property type="project" value="UniProtKB-ARBA"/>
</dbReference>
<comment type="catalytic activity">
    <reaction evidence="11">
        <text>beta-D-xylosyl-(1&lt;-&gt;1')-N-(9Z-octadecenoyl)-sphing-4-enine + cholesterol = cholesteryl 3-beta-D-xyloside + N-(9Z-octadecenoyl)-sphing-4-enine</text>
        <dbReference type="Rhea" id="RHEA:70251"/>
        <dbReference type="ChEBI" id="CHEBI:16113"/>
        <dbReference type="ChEBI" id="CHEBI:77996"/>
        <dbReference type="ChEBI" id="CHEBI:189067"/>
        <dbReference type="ChEBI" id="CHEBI:189081"/>
    </reaction>
    <physiologicalReaction direction="left-to-right" evidence="11">
        <dbReference type="Rhea" id="RHEA:70252"/>
    </physiologicalReaction>
</comment>
<proteinExistence type="inferred from homology"/>
<evidence type="ECO:0000256" key="25">
    <source>
        <dbReference type="SAM" id="MobiDB-lite"/>
    </source>
</evidence>
<comment type="catalytic activity">
    <reaction evidence="21">
        <text>beta-D-glucosyl-N-octanoylsphing-4E-enine + cholesterol = N-octanoylsphing-4-enine + cholesteryl 3-beta-D-glucoside</text>
        <dbReference type="Rhea" id="RHEA:70303"/>
        <dbReference type="ChEBI" id="CHEBI:16113"/>
        <dbReference type="ChEBI" id="CHEBI:17495"/>
        <dbReference type="ChEBI" id="CHEBI:45815"/>
        <dbReference type="ChEBI" id="CHEBI:65222"/>
    </reaction>
    <physiologicalReaction direction="left-to-right" evidence="21">
        <dbReference type="Rhea" id="RHEA:70304"/>
    </physiologicalReaction>
    <physiologicalReaction direction="right-to-left" evidence="21">
        <dbReference type="Rhea" id="RHEA:70305"/>
    </physiologicalReaction>
</comment>
<comment type="catalytic activity">
    <reaction evidence="17">
        <text>a beta-D-galactosyl-(1&lt;-&gt;1')-N-acylsphing-4-enine + cholesterol = cholesteryl 3-beta-D-galactoside + an N-acylsphing-4-enine</text>
        <dbReference type="Rhea" id="RHEA:70235"/>
        <dbReference type="ChEBI" id="CHEBI:16113"/>
        <dbReference type="ChEBI" id="CHEBI:18390"/>
        <dbReference type="ChEBI" id="CHEBI:52639"/>
        <dbReference type="ChEBI" id="CHEBI:189066"/>
    </reaction>
    <physiologicalReaction direction="left-to-right" evidence="17">
        <dbReference type="Rhea" id="RHEA:70236"/>
    </physiologicalReaction>
    <physiologicalReaction direction="right-to-left" evidence="17">
        <dbReference type="Rhea" id="RHEA:70237"/>
    </physiologicalReaction>
</comment>
<comment type="pathway">
    <text evidence="4">Sphingolipid metabolism.</text>
</comment>
<evidence type="ECO:0000256" key="9">
    <source>
        <dbReference type="ARBA" id="ARBA00022919"/>
    </source>
</evidence>
<comment type="catalytic activity">
    <reaction evidence="14">
        <text>1-(beta-D-galactosyl)-N-dodecanoylsphing-4-enine + cholesterol = cholesteryl 3-beta-D-galactoside + N-dodecanoylsphing-4-enine</text>
        <dbReference type="Rhea" id="RHEA:70255"/>
        <dbReference type="ChEBI" id="CHEBI:16113"/>
        <dbReference type="ChEBI" id="CHEBI:72956"/>
        <dbReference type="ChEBI" id="CHEBI:73432"/>
        <dbReference type="ChEBI" id="CHEBI:189066"/>
    </reaction>
    <physiologicalReaction direction="left-to-right" evidence="14">
        <dbReference type="Rhea" id="RHEA:70256"/>
    </physiologicalReaction>
    <physiologicalReaction direction="right-to-left" evidence="14">
        <dbReference type="Rhea" id="RHEA:70257"/>
    </physiologicalReaction>
</comment>
<comment type="subunit">
    <text evidence="23">Interacts with saposin-C. Interacts with SCARB2. Interacts with TCP1. Interacts with GRN; this interaction prevents aggregation of GBA1-SCARB2 complex via interaction with HSPA1A upon stress.</text>
</comment>
<evidence type="ECO:0000256" key="6">
    <source>
        <dbReference type="ARBA" id="ARBA00005382"/>
    </source>
</evidence>
<keyword evidence="9 24" id="KW-0746">Sphingolipid metabolism</keyword>
<comment type="similarity">
    <text evidence="6 24">Belongs to the glycosyl hydrolase 30 family.</text>
</comment>
<protein>
    <recommendedName>
        <fullName evidence="24">Glucosylceramidase</fullName>
        <ecNumber evidence="24">3.2.1.45</ecNumber>
    </recommendedName>
</protein>
<dbReference type="GO" id="GO:0010605">
    <property type="term" value="P:negative regulation of macromolecule metabolic process"/>
    <property type="evidence" value="ECO:0007669"/>
    <property type="project" value="UniProtKB-ARBA"/>
</dbReference>
<evidence type="ECO:0000256" key="1">
    <source>
        <dbReference type="ARBA" id="ARBA00001013"/>
    </source>
</evidence>
<evidence type="ECO:0000256" key="8">
    <source>
        <dbReference type="ARBA" id="ARBA00022801"/>
    </source>
</evidence>
<evidence type="ECO:0000256" key="20">
    <source>
        <dbReference type="ARBA" id="ARBA00048880"/>
    </source>
</evidence>
<evidence type="ECO:0000256" key="24">
    <source>
        <dbReference type="RuleBase" id="RU361188"/>
    </source>
</evidence>
<keyword evidence="10 24" id="KW-0443">Lipid metabolism</keyword>
<dbReference type="InterPro" id="IPR033453">
    <property type="entry name" value="Glyco_hydro_30_TIM-barrel"/>
</dbReference>
<reference evidence="27 28" key="1">
    <citation type="submission" date="2019-05" db="EMBL/GenBank/DDBJ databases">
        <title>A Chromosome-scale Meerkat (S. suricatta) Genome Assembly.</title>
        <authorList>
            <person name="Dudchenko O."/>
            <person name="Lieberman Aiden E."/>
            <person name="Tung J."/>
            <person name="Barreiro L.B."/>
            <person name="Clutton-Brock T.H."/>
        </authorList>
    </citation>
    <scope>NUCLEOTIDE SEQUENCE [LARGE SCALE GENOMIC DNA]</scope>
</reference>
<comment type="subcellular location">
    <subcellularLocation>
        <location evidence="2">Lysosome membrane</location>
        <topology evidence="2">Peripheral membrane protein</topology>
        <orientation evidence="2">Lumenal side</orientation>
    </subcellularLocation>
</comment>
<dbReference type="Gene3D" id="3.20.20.80">
    <property type="entry name" value="Glycosidases"/>
    <property type="match status" value="1"/>
</dbReference>
<dbReference type="SUPFAM" id="SSF51011">
    <property type="entry name" value="Glycosyl hydrolase domain"/>
    <property type="match status" value="1"/>
</dbReference>
<feature type="region of interest" description="Disordered" evidence="25">
    <location>
        <begin position="505"/>
        <end position="536"/>
    </location>
</feature>
<evidence type="ECO:0000256" key="2">
    <source>
        <dbReference type="ARBA" id="ARBA00004207"/>
    </source>
</evidence>
<reference evidence="27" key="3">
    <citation type="submission" date="2025-09" db="UniProtKB">
        <authorList>
            <consortium name="Ensembl"/>
        </authorList>
    </citation>
    <scope>IDENTIFICATION</scope>
</reference>
<dbReference type="PRINTS" id="PR00843">
    <property type="entry name" value="GLHYDRLASE30"/>
</dbReference>
<keyword evidence="28" id="KW-1185">Reference proteome</keyword>
<reference evidence="27" key="2">
    <citation type="submission" date="2025-08" db="UniProtKB">
        <authorList>
            <consortium name="Ensembl"/>
        </authorList>
    </citation>
    <scope>IDENTIFICATION</scope>
</reference>
<dbReference type="InterPro" id="IPR001139">
    <property type="entry name" value="Glyco_hydro_30"/>
</dbReference>
<dbReference type="GO" id="GO:0006914">
    <property type="term" value="P:autophagy"/>
    <property type="evidence" value="ECO:0007669"/>
    <property type="project" value="UniProtKB-ARBA"/>
</dbReference>
<evidence type="ECO:0000256" key="22">
    <source>
        <dbReference type="ARBA" id="ARBA00049516"/>
    </source>
</evidence>
<evidence type="ECO:0000256" key="17">
    <source>
        <dbReference type="ARBA" id="ARBA00048182"/>
    </source>
</evidence>
<evidence type="ECO:0000256" key="3">
    <source>
        <dbReference type="ARBA" id="ARBA00004731"/>
    </source>
</evidence>
<evidence type="ECO:0000256" key="11">
    <source>
        <dbReference type="ARBA" id="ARBA00033633"/>
    </source>
</evidence>
<feature type="region of interest" description="Disordered" evidence="25">
    <location>
        <begin position="602"/>
        <end position="738"/>
    </location>
</feature>
<evidence type="ECO:0000256" key="15">
    <source>
        <dbReference type="ARBA" id="ARBA00048055"/>
    </source>
</evidence>
<feature type="compositionally biased region" description="Basic and acidic residues" evidence="25">
    <location>
        <begin position="522"/>
        <end position="535"/>
    </location>
</feature>
<accession>A0A673SZM4</accession>
<sequence length="797" mass="86078">MERSSPLREEHPKPLGRGGIMAASLVGLLLLEAVSWASGARPCSPRSFGYSSVVCVCNATYCDSLDPLTLPASGTFARYESTRSGRRMERSLGPIQATRTGQGLLLTLQPDQKFQKVKGFGGAVTDAAALNILALSAPARNLLLKSYFSEEGIEYNIIRVPMASCDFSVRTYTYDDSPDDFQLRDFILPEEDVKLKIPLIHQALELAPRPVSLFASPWTSPTWLKTNGAVNGKGSLKGQPGDLYHQTWARYFVKFLDAYAEHKLQFWAVTAENEPSAGLISGYPFQCLGFTAEHQRDFIARDLGPALANSTHRDVRLLILDDQRLLLPRWAQVVLADPEAAKYVHGIAVHWYLDFLAPAKATLGETHRLFPDTMLFASEACVGSKFWEQSVRLGSWDRGMQYSHSVITVSARGPRHRVPSSSHQREGLSLLQLVPVTGSLGQAWGCGGSVSCLPSAGLLIPPLPSFLVCSLASILAARPPLTGARAPPARLTHETLGDVVWGPHPRPLSLPRPAPEPPVPRGRLDGLEPCPEPRRGTQLGAQLRRQPRHRGHRQRHVLQTAHVLSPWPLQVSGGWAPHLLARPVSPVWGSCHPREETGRCSGWELGRDTPVPLAPSGQEVTEWRRASPACRTLGSGSEGRACPAASSFGDQTFGQGTAPEGAGPAPRGDAGVLDHPVPCPQQVHSGRLAESGAAGQREEQLGHSGAAAPRRLCGSGRAEPVRAAGPGAGKVDGGLGRTEHSASPLLPQLLQGRAPHHRRPCCGLPGDPVPCLLHPHVPVASPVTGQRHRQHWVHYGH</sequence>
<dbReference type="GO" id="GO:0030163">
    <property type="term" value="P:protein catabolic process"/>
    <property type="evidence" value="ECO:0007669"/>
    <property type="project" value="UniProtKB-ARBA"/>
</dbReference>
<comment type="pathway">
    <text evidence="5">Lipid metabolism.</text>
</comment>
<dbReference type="GO" id="GO:0042391">
    <property type="term" value="P:regulation of membrane potential"/>
    <property type="evidence" value="ECO:0007669"/>
    <property type="project" value="UniProtKB-ARBA"/>
</dbReference>
<comment type="pathway">
    <text evidence="3">Steroid metabolism; cholesterol metabolism.</text>
</comment>
<comment type="catalytic activity">
    <reaction evidence="13">
        <text>a beta-D-galactosyl-(1&lt;-&gt;1')-N-acylsphing-4-enine + H2O = an N-acylsphing-4-enine + D-galactose</text>
        <dbReference type="Rhea" id="RHEA:14297"/>
        <dbReference type="ChEBI" id="CHEBI:4139"/>
        <dbReference type="ChEBI" id="CHEBI:15377"/>
        <dbReference type="ChEBI" id="CHEBI:18390"/>
        <dbReference type="ChEBI" id="CHEBI:52639"/>
        <dbReference type="EC" id="3.2.1.46"/>
    </reaction>
    <physiologicalReaction direction="left-to-right" evidence="13">
        <dbReference type="Rhea" id="RHEA:14298"/>
    </physiologicalReaction>
</comment>
<evidence type="ECO:0000256" key="10">
    <source>
        <dbReference type="ARBA" id="ARBA00023098"/>
    </source>
</evidence>
<evidence type="ECO:0000256" key="4">
    <source>
        <dbReference type="ARBA" id="ARBA00004991"/>
    </source>
</evidence>
<evidence type="ECO:0000313" key="27">
    <source>
        <dbReference type="Ensembl" id="ENSSSUP00005005043.1"/>
    </source>
</evidence>
<dbReference type="Ensembl" id="ENSSSUT00005005832.1">
    <property type="protein sequence ID" value="ENSSSUP00005005043.1"/>
    <property type="gene ID" value="ENSSSUG00005003299.1"/>
</dbReference>
<name>A0A673SZM4_SURSU</name>
<comment type="catalytic activity">
    <reaction evidence="12">
        <text>cholesteryl 3-beta-D-glucoside + H2O = cholesterol + D-glucose</text>
        <dbReference type="Rhea" id="RHEA:11956"/>
        <dbReference type="ChEBI" id="CHEBI:4167"/>
        <dbReference type="ChEBI" id="CHEBI:15377"/>
        <dbReference type="ChEBI" id="CHEBI:16113"/>
        <dbReference type="ChEBI" id="CHEBI:17495"/>
    </reaction>
    <physiologicalReaction direction="left-to-right" evidence="12">
        <dbReference type="Rhea" id="RHEA:11957"/>
    </physiologicalReaction>
</comment>
<dbReference type="GO" id="GO:0008203">
    <property type="term" value="P:cholesterol metabolic process"/>
    <property type="evidence" value="ECO:0007669"/>
    <property type="project" value="UniProtKB-UniPathway"/>
</dbReference>
<dbReference type="InterPro" id="IPR017853">
    <property type="entry name" value="GH"/>
</dbReference>